<reference evidence="1" key="2">
    <citation type="submission" date="2021-01" db="EMBL/GenBank/DDBJ databases">
        <authorList>
            <person name="Mieszkin S."/>
            <person name="Pouder E."/>
            <person name="Alain K."/>
        </authorList>
    </citation>
    <scope>NUCLEOTIDE SEQUENCE</scope>
    <source>
        <strain evidence="1">HW T2.11</strain>
    </source>
</reference>
<dbReference type="InterPro" id="IPR031723">
    <property type="entry name" value="DMSP_lyase"/>
</dbReference>
<evidence type="ECO:0000313" key="2">
    <source>
        <dbReference type="Proteomes" id="UP000708298"/>
    </source>
</evidence>
<evidence type="ECO:0000313" key="1">
    <source>
        <dbReference type="EMBL" id="MCB8877503.1"/>
    </source>
</evidence>
<dbReference type="GO" id="GO:0047869">
    <property type="term" value="F:dimethylpropiothetin dethiomethylase activity"/>
    <property type="evidence" value="ECO:0007669"/>
    <property type="project" value="InterPro"/>
</dbReference>
<accession>A0A964E181</accession>
<dbReference type="InterPro" id="IPR011051">
    <property type="entry name" value="RmlC_Cupin_sf"/>
</dbReference>
<organism evidence="1 2">
    <name type="scientific">Acidisoma silvae</name>
    <dbReference type="NCBI Taxonomy" id="2802396"/>
    <lineage>
        <taxon>Bacteria</taxon>
        <taxon>Pseudomonadati</taxon>
        <taxon>Pseudomonadota</taxon>
        <taxon>Alphaproteobacteria</taxon>
        <taxon>Acetobacterales</taxon>
        <taxon>Acidocellaceae</taxon>
        <taxon>Acidisoma</taxon>
    </lineage>
</organism>
<reference evidence="1" key="1">
    <citation type="journal article" date="2021" name="Microorganisms">
        <title>Acidisoma silvae sp. nov. and Acidisomacellulosilytica sp. nov., Two Acidophilic Bacteria Isolated from Decaying Wood, Hydrolyzing Cellulose and Producing Poly-3-hydroxybutyrate.</title>
        <authorList>
            <person name="Mieszkin S."/>
            <person name="Pouder E."/>
            <person name="Uroz S."/>
            <person name="Simon-Colin C."/>
            <person name="Alain K."/>
        </authorList>
    </citation>
    <scope>NUCLEOTIDE SEQUENCE</scope>
    <source>
        <strain evidence="1">HW T2.11</strain>
    </source>
</reference>
<protein>
    <submittedName>
        <fullName evidence="1">Cupin domain-containing protein</fullName>
    </submittedName>
</protein>
<dbReference type="Proteomes" id="UP000708298">
    <property type="component" value="Unassembled WGS sequence"/>
</dbReference>
<dbReference type="Pfam" id="PF16867">
    <property type="entry name" value="DMSP_lyase"/>
    <property type="match status" value="1"/>
</dbReference>
<proteinExistence type="predicted"/>
<dbReference type="SUPFAM" id="SSF51182">
    <property type="entry name" value="RmlC-like cupins"/>
    <property type="match status" value="1"/>
</dbReference>
<keyword evidence="2" id="KW-1185">Reference proteome</keyword>
<gene>
    <name evidence="1" type="ORF">ASILVAE211_20075</name>
</gene>
<name>A0A964E181_9PROT</name>
<dbReference type="AlphaFoldDB" id="A0A964E181"/>
<dbReference type="Gene3D" id="2.60.120.10">
    <property type="entry name" value="Jelly Rolls"/>
    <property type="match status" value="1"/>
</dbReference>
<dbReference type="EMBL" id="JAESVB010000014">
    <property type="protein sequence ID" value="MCB8877503.1"/>
    <property type="molecule type" value="Genomic_DNA"/>
</dbReference>
<dbReference type="RefSeq" id="WP_227323151.1">
    <property type="nucleotide sequence ID" value="NZ_JAESVB010000014.1"/>
</dbReference>
<sequence length="198" mass="21106">MSQLLLDLASALAEFSEPAGLPADAAAEAAHLRRGAECASVRPNFVPGARLDHTALFSAALEGAVSLRLAQALRAVADEMVWHYSYPARPGEPDRSSAIAFAELIGPDAALFAPACRIGLTLMAPHTVYPMHAHPAVELYRVIAGEAEWQTPQSASLLPPGTAILHPSNLAHAMRSYDEPLLALYGWSGDIDTPPYYL</sequence>
<dbReference type="InterPro" id="IPR014710">
    <property type="entry name" value="RmlC-like_jellyroll"/>
</dbReference>
<comment type="caution">
    <text evidence="1">The sequence shown here is derived from an EMBL/GenBank/DDBJ whole genome shotgun (WGS) entry which is preliminary data.</text>
</comment>